<keyword evidence="3" id="KW-1185">Reference proteome</keyword>
<name>A0A1E4TNX2_PACTA</name>
<accession>A0A1E4TNX2</accession>
<evidence type="ECO:0000313" key="3">
    <source>
        <dbReference type="Proteomes" id="UP000094236"/>
    </source>
</evidence>
<dbReference type="EMBL" id="KV454018">
    <property type="protein sequence ID" value="ODV93447.1"/>
    <property type="molecule type" value="Genomic_DNA"/>
</dbReference>
<proteinExistence type="predicted"/>
<evidence type="ECO:0000313" key="2">
    <source>
        <dbReference type="EMBL" id="ODV93447.1"/>
    </source>
</evidence>
<gene>
    <name evidence="2" type="ORF">PACTADRAFT_52035</name>
</gene>
<protein>
    <submittedName>
        <fullName evidence="2">Uncharacterized protein</fullName>
    </submittedName>
</protein>
<feature type="transmembrane region" description="Helical" evidence="1">
    <location>
        <begin position="16"/>
        <end position="34"/>
    </location>
</feature>
<keyword evidence="1" id="KW-0812">Transmembrane</keyword>
<dbReference type="OrthoDB" id="4010891at2759"/>
<evidence type="ECO:0000256" key="1">
    <source>
        <dbReference type="SAM" id="Phobius"/>
    </source>
</evidence>
<dbReference type="AlphaFoldDB" id="A0A1E4TNX2"/>
<reference evidence="3" key="1">
    <citation type="submission" date="2016-05" db="EMBL/GenBank/DDBJ databases">
        <title>Comparative genomics of biotechnologically important yeasts.</title>
        <authorList>
            <consortium name="DOE Joint Genome Institute"/>
            <person name="Riley R."/>
            <person name="Haridas S."/>
            <person name="Wolfe K.H."/>
            <person name="Lopes M.R."/>
            <person name="Hittinger C.T."/>
            <person name="Goker M."/>
            <person name="Salamov A."/>
            <person name="Wisecaver J."/>
            <person name="Long T.M."/>
            <person name="Aerts A.L."/>
            <person name="Barry K."/>
            <person name="Choi C."/>
            <person name="Clum A."/>
            <person name="Coughlan A.Y."/>
            <person name="Deshpande S."/>
            <person name="Douglass A.P."/>
            <person name="Hanson S.J."/>
            <person name="Klenk H.-P."/>
            <person name="Labutti K."/>
            <person name="Lapidus A."/>
            <person name="Lindquist E."/>
            <person name="Lipzen A."/>
            <person name="Meier-Kolthoff J.P."/>
            <person name="Ohm R.A."/>
            <person name="Otillar R.P."/>
            <person name="Pangilinan J."/>
            <person name="Peng Y."/>
            <person name="Rokas A."/>
            <person name="Rosa C.A."/>
            <person name="Scheuner C."/>
            <person name="Sibirny A.A."/>
            <person name="Slot J.C."/>
            <person name="Stielow J.B."/>
            <person name="Sun H."/>
            <person name="Kurtzman C.P."/>
            <person name="Blackwell M."/>
            <person name="Grigoriev I.V."/>
            <person name="Jeffries T.W."/>
        </authorList>
    </citation>
    <scope>NUCLEOTIDE SEQUENCE [LARGE SCALE GENOMIC DNA]</scope>
    <source>
        <strain evidence="3">NRRL Y-2460</strain>
    </source>
</reference>
<sequence length="125" mass="14544">MRETALDKLFNKPRKNLMWIFTGIITASALYTIFFSQAPDFEIDDSDEIKITGKKDKDKEKEQDTKKIKSGLSRKEIFTFLSKRKIYPDIDTPLPELEKLVKDIQKEQIIKIGSSSYSAETNEKY</sequence>
<keyword evidence="1" id="KW-1133">Transmembrane helix</keyword>
<dbReference type="Proteomes" id="UP000094236">
    <property type="component" value="Unassembled WGS sequence"/>
</dbReference>
<keyword evidence="1" id="KW-0472">Membrane</keyword>
<organism evidence="2 3">
    <name type="scientific">Pachysolen tannophilus NRRL Y-2460</name>
    <dbReference type="NCBI Taxonomy" id="669874"/>
    <lineage>
        <taxon>Eukaryota</taxon>
        <taxon>Fungi</taxon>
        <taxon>Dikarya</taxon>
        <taxon>Ascomycota</taxon>
        <taxon>Saccharomycotina</taxon>
        <taxon>Pichiomycetes</taxon>
        <taxon>Pachysolenaceae</taxon>
        <taxon>Pachysolen</taxon>
    </lineage>
</organism>